<evidence type="ECO:0000259" key="8">
    <source>
        <dbReference type="Pfam" id="PF06808"/>
    </source>
</evidence>
<keyword evidence="3 7" id="KW-0997">Cell inner membrane</keyword>
<feature type="transmembrane region" description="Helical" evidence="7">
    <location>
        <begin position="359"/>
        <end position="386"/>
    </location>
</feature>
<evidence type="ECO:0000256" key="5">
    <source>
        <dbReference type="ARBA" id="ARBA00022989"/>
    </source>
</evidence>
<feature type="transmembrane region" description="Helical" evidence="7">
    <location>
        <begin position="398"/>
        <end position="421"/>
    </location>
</feature>
<comment type="subcellular location">
    <subcellularLocation>
        <location evidence="1 7">Cell inner membrane</location>
        <topology evidence="1 7">Multi-pass membrane protein</topology>
    </subcellularLocation>
</comment>
<feature type="transmembrane region" description="Helical" evidence="7">
    <location>
        <begin position="56"/>
        <end position="73"/>
    </location>
</feature>
<reference evidence="9 10" key="1">
    <citation type="submission" date="2019-03" db="EMBL/GenBank/DDBJ databases">
        <title>Genomic Encyclopedia of Type Strains, Phase IV (KMG-IV): sequencing the most valuable type-strain genomes for metagenomic binning, comparative biology and taxonomic classification.</title>
        <authorList>
            <person name="Goeker M."/>
        </authorList>
    </citation>
    <scope>NUCLEOTIDE SEQUENCE [LARGE SCALE GENOMIC DNA]</scope>
    <source>
        <strain evidence="9 10">DSM 19580</strain>
    </source>
</reference>
<feature type="transmembrane region" description="Helical" evidence="7">
    <location>
        <begin position="272"/>
        <end position="294"/>
    </location>
</feature>
<dbReference type="NCBIfam" id="TIGR00786">
    <property type="entry name" value="dctM"/>
    <property type="match status" value="1"/>
</dbReference>
<comment type="caution">
    <text evidence="9">The sequence shown here is derived from an EMBL/GenBank/DDBJ whole genome shotgun (WGS) entry which is preliminary data.</text>
</comment>
<comment type="caution">
    <text evidence="7">Lacks conserved residue(s) required for the propagation of feature annotation.</text>
</comment>
<comment type="similarity">
    <text evidence="7">Belongs to the TRAP transporter large permease family.</text>
</comment>
<dbReference type="AlphaFoldDB" id="A0A4R3Z4Q2"/>
<dbReference type="PIRSF" id="PIRSF006066">
    <property type="entry name" value="HI0050"/>
    <property type="match status" value="1"/>
</dbReference>
<comment type="function">
    <text evidence="7">Part of the tripartite ATP-independent periplasmic (TRAP) transport system.</text>
</comment>
<keyword evidence="2" id="KW-1003">Cell membrane</keyword>
<gene>
    <name evidence="9" type="ORF">EDC52_102211</name>
</gene>
<dbReference type="Proteomes" id="UP000295719">
    <property type="component" value="Unassembled WGS sequence"/>
</dbReference>
<feature type="transmembrane region" description="Helical" evidence="7">
    <location>
        <begin position="213"/>
        <end position="236"/>
    </location>
</feature>
<keyword evidence="6 7" id="KW-0472">Membrane</keyword>
<evidence type="ECO:0000256" key="7">
    <source>
        <dbReference type="RuleBase" id="RU369079"/>
    </source>
</evidence>
<proteinExistence type="inferred from homology"/>
<feature type="transmembrane region" description="Helical" evidence="7">
    <location>
        <begin position="242"/>
        <end position="260"/>
    </location>
</feature>
<dbReference type="Pfam" id="PF06808">
    <property type="entry name" value="DctM"/>
    <property type="match status" value="1"/>
</dbReference>
<organism evidence="9 10">
    <name type="scientific">Biostraticola tofi</name>
    <dbReference type="NCBI Taxonomy" id="466109"/>
    <lineage>
        <taxon>Bacteria</taxon>
        <taxon>Pseudomonadati</taxon>
        <taxon>Pseudomonadota</taxon>
        <taxon>Gammaproteobacteria</taxon>
        <taxon>Enterobacterales</taxon>
        <taxon>Bruguierivoracaceae</taxon>
        <taxon>Biostraticola</taxon>
    </lineage>
</organism>
<accession>A0A4R3Z4Q2</accession>
<evidence type="ECO:0000313" key="10">
    <source>
        <dbReference type="Proteomes" id="UP000295719"/>
    </source>
</evidence>
<keyword evidence="7" id="KW-0813">Transport</keyword>
<keyword evidence="5 7" id="KW-1133">Transmembrane helix</keyword>
<keyword evidence="10" id="KW-1185">Reference proteome</keyword>
<evidence type="ECO:0000256" key="3">
    <source>
        <dbReference type="ARBA" id="ARBA00022519"/>
    </source>
</evidence>
<dbReference type="RefSeq" id="WP_131864287.1">
    <property type="nucleotide sequence ID" value="NZ_SMCR01000002.1"/>
</dbReference>
<sequence>MDALVLLLSLAILLAIGVPVAFAVGLSAIAGALWIDLPLEAVMIQITNGVNKFSLLAIPFFILAGAIMAEGGIARRLVNFAYIFVGFIRGGLSLVNIVASTFFGAISGSSVADTASIGSVMIPEMDKKGYPRDFAAAVTASGSVQAILTPPSHNSVIYSLATGGTVSIAALFIAGIMPGLLLSLTLMIMCVCFAHKRGYPKGERIPFRQALKIFIDALWGLMTVVIIMGGILSGIFTATESAAIACLWSFFVTMFIYRDYKWSELPKLMFRTVKTVTIVMILIGFAAAFGGVMTFMQLPSRITDFFTTLSDNKYVILMCINIMLLLIGTLMDMAPIILILTPVLMPVVHSIGVDPVHFGMIMLVNLGIGLITPPVGSVLFVASAVSKQKMEAVVKAMLPFYGALFLVLMMVTYIPAISLWLPGVFGFLNN</sequence>
<keyword evidence="4 7" id="KW-0812">Transmembrane</keyword>
<feature type="domain" description="TRAP C4-dicarboxylate transport system permease DctM subunit" evidence="8">
    <location>
        <begin position="7"/>
        <end position="417"/>
    </location>
</feature>
<dbReference type="InterPro" id="IPR010656">
    <property type="entry name" value="DctM"/>
</dbReference>
<evidence type="ECO:0000256" key="2">
    <source>
        <dbReference type="ARBA" id="ARBA00022475"/>
    </source>
</evidence>
<dbReference type="PANTHER" id="PTHR33362:SF2">
    <property type="entry name" value="TRAP TRANSPORTER LARGE PERMEASE PROTEIN"/>
    <property type="match status" value="1"/>
</dbReference>
<evidence type="ECO:0000313" key="9">
    <source>
        <dbReference type="EMBL" id="TCV98888.1"/>
    </source>
</evidence>
<evidence type="ECO:0000256" key="6">
    <source>
        <dbReference type="ARBA" id="ARBA00023136"/>
    </source>
</evidence>
<name>A0A4R3Z4Q2_9GAMM</name>
<evidence type="ECO:0000256" key="1">
    <source>
        <dbReference type="ARBA" id="ARBA00004429"/>
    </source>
</evidence>
<dbReference type="InterPro" id="IPR004681">
    <property type="entry name" value="TRAP_DctM"/>
</dbReference>
<feature type="transmembrane region" description="Helical" evidence="7">
    <location>
        <begin position="336"/>
        <end position="353"/>
    </location>
</feature>
<feature type="transmembrane region" description="Helical" evidence="7">
    <location>
        <begin position="168"/>
        <end position="193"/>
    </location>
</feature>
<feature type="transmembrane region" description="Helical" evidence="7">
    <location>
        <begin position="80"/>
        <end position="106"/>
    </location>
</feature>
<dbReference type="PANTHER" id="PTHR33362">
    <property type="entry name" value="SIALIC ACID TRAP TRANSPORTER PERMEASE PROTEIN SIAT-RELATED"/>
    <property type="match status" value="1"/>
</dbReference>
<protein>
    <recommendedName>
        <fullName evidence="7">TRAP transporter large permease protein</fullName>
    </recommendedName>
</protein>
<dbReference type="GO" id="GO:0005886">
    <property type="term" value="C:plasma membrane"/>
    <property type="evidence" value="ECO:0007669"/>
    <property type="project" value="UniProtKB-SubCell"/>
</dbReference>
<comment type="subunit">
    <text evidence="7">The complex comprises the extracytoplasmic solute receptor protein and the two transmembrane proteins.</text>
</comment>
<dbReference type="GO" id="GO:0022857">
    <property type="term" value="F:transmembrane transporter activity"/>
    <property type="evidence" value="ECO:0007669"/>
    <property type="project" value="UniProtKB-UniRule"/>
</dbReference>
<feature type="transmembrane region" description="Helical" evidence="7">
    <location>
        <begin position="314"/>
        <end position="331"/>
    </location>
</feature>
<dbReference type="EMBL" id="SMCR01000002">
    <property type="protein sequence ID" value="TCV98888.1"/>
    <property type="molecule type" value="Genomic_DNA"/>
</dbReference>
<dbReference type="OrthoDB" id="8627919at2"/>
<evidence type="ECO:0000256" key="4">
    <source>
        <dbReference type="ARBA" id="ARBA00022692"/>
    </source>
</evidence>